<evidence type="ECO:0000313" key="3">
    <source>
        <dbReference type="Proteomes" id="UP000829291"/>
    </source>
</evidence>
<dbReference type="SUPFAM" id="SSF53335">
    <property type="entry name" value="S-adenosyl-L-methionine-dependent methyltransferases"/>
    <property type="match status" value="1"/>
</dbReference>
<evidence type="ECO:0000313" key="4">
    <source>
        <dbReference type="RefSeq" id="XP_046597421.1"/>
    </source>
</evidence>
<dbReference type="Gene3D" id="3.30.2130.30">
    <property type="match status" value="1"/>
</dbReference>
<gene>
    <name evidence="4" type="primary">LOC107219717</name>
</gene>
<evidence type="ECO:0000256" key="1">
    <source>
        <dbReference type="SAM" id="MobiDB-lite"/>
    </source>
</evidence>
<evidence type="ECO:0000259" key="2">
    <source>
        <dbReference type="Pfam" id="PF01170"/>
    </source>
</evidence>
<protein>
    <submittedName>
        <fullName evidence="4">THUMP domain-containing protein 3 isoform X2</fullName>
    </submittedName>
</protein>
<feature type="domain" description="Ribosomal RNA large subunit methyltransferase K/L-like methyltransferase" evidence="2">
    <location>
        <begin position="250"/>
        <end position="418"/>
    </location>
</feature>
<dbReference type="RefSeq" id="XP_046597421.1">
    <property type="nucleotide sequence ID" value="XM_046741465.1"/>
</dbReference>
<name>A0ABM3GAX7_NEOLC</name>
<proteinExistence type="predicted"/>
<reference evidence="4" key="1">
    <citation type="submission" date="2025-08" db="UniProtKB">
        <authorList>
            <consortium name="RefSeq"/>
        </authorList>
    </citation>
    <scope>IDENTIFICATION</scope>
    <source>
        <tissue evidence="4">Thorax and Abdomen</tissue>
    </source>
</reference>
<dbReference type="SUPFAM" id="SSF143437">
    <property type="entry name" value="THUMP domain-like"/>
    <property type="match status" value="1"/>
</dbReference>
<dbReference type="InterPro" id="IPR000241">
    <property type="entry name" value="RlmKL-like_Mtase"/>
</dbReference>
<organism evidence="3 4">
    <name type="scientific">Neodiprion lecontei</name>
    <name type="common">Redheaded pine sawfly</name>
    <dbReference type="NCBI Taxonomy" id="441921"/>
    <lineage>
        <taxon>Eukaryota</taxon>
        <taxon>Metazoa</taxon>
        <taxon>Ecdysozoa</taxon>
        <taxon>Arthropoda</taxon>
        <taxon>Hexapoda</taxon>
        <taxon>Insecta</taxon>
        <taxon>Pterygota</taxon>
        <taxon>Neoptera</taxon>
        <taxon>Endopterygota</taxon>
        <taxon>Hymenoptera</taxon>
        <taxon>Tenthredinoidea</taxon>
        <taxon>Diprionidae</taxon>
        <taxon>Diprioninae</taxon>
        <taxon>Neodiprion</taxon>
    </lineage>
</organism>
<accession>A0ABM3GAX7</accession>
<dbReference type="Gene3D" id="3.40.50.150">
    <property type="entry name" value="Vaccinia Virus protein VP39"/>
    <property type="match status" value="1"/>
</dbReference>
<keyword evidence="3" id="KW-1185">Reference proteome</keyword>
<dbReference type="Pfam" id="PF01170">
    <property type="entry name" value="UPF0020"/>
    <property type="match status" value="1"/>
</dbReference>
<dbReference type="PANTHER" id="PTHR14911:SF13">
    <property type="entry name" value="TRNA (GUANINE(6)-N2)-METHYLTRANSFERASE THUMP3"/>
    <property type="match status" value="1"/>
</dbReference>
<dbReference type="GeneID" id="107219717"/>
<dbReference type="PANTHER" id="PTHR14911">
    <property type="entry name" value="THUMP DOMAIN-CONTAINING"/>
    <property type="match status" value="1"/>
</dbReference>
<dbReference type="InterPro" id="IPR029063">
    <property type="entry name" value="SAM-dependent_MTases_sf"/>
</dbReference>
<feature type="region of interest" description="Disordered" evidence="1">
    <location>
        <begin position="153"/>
        <end position="172"/>
    </location>
</feature>
<dbReference type="Proteomes" id="UP000829291">
    <property type="component" value="Chromosome 5"/>
</dbReference>
<sequence length="432" mass="48992">MTDINESDLYKLFKKSEEAESVYTIGTTVDTGLEWQAVDECKEKVDTTLHVVKERGKIYFNIRLDQFSKVKEMRSIDNIFLVSDVRQFNFSEDDGETDLTLLKNAIEKDLRLEKGLEAWKAMTGFRGKLYPKQEEFKDADKLLKAEKNQPPEDAVVGDVRKGRKRGRDPSLSSEEDILKYRVTCERTGSHAFESGQVARVIGGELQDKYFWLVDLTMYHLEVICNLVQNELATCLRITHESKHRRNIIHFGPTTLRATVCYSLLRLANPKPGDIIIDPMCGGGSIPIEAAIAFPDTYVLCGDNHEKAVARTKLNIDAQSINHKTELITWSVAKLPLKDSYVDIVVTDMPFGKRSGSMTDNRVLYKRYITELARVAKLGTGRLVLLTYDRRSIQMALQSASNLFKVIKMLGVNMGGLHTAVYVLKRTKLPYNP</sequence>